<feature type="chain" id="PRO_5047179473" evidence="9">
    <location>
        <begin position="29"/>
        <end position="419"/>
    </location>
</feature>
<feature type="active site" description="Proton donor/acceptor" evidence="7">
    <location>
        <position position="326"/>
    </location>
</feature>
<feature type="domain" description="L,D-TPase catalytic" evidence="10">
    <location>
        <begin position="243"/>
        <end position="368"/>
    </location>
</feature>
<name>A0ABU2RBE2_9ACTN</name>
<gene>
    <name evidence="11" type="ORF">RM698_29030</name>
</gene>
<feature type="region of interest" description="Disordered" evidence="8">
    <location>
        <begin position="53"/>
        <end position="72"/>
    </location>
</feature>
<dbReference type="Proteomes" id="UP001183610">
    <property type="component" value="Unassembled WGS sequence"/>
</dbReference>
<keyword evidence="2" id="KW-0808">Transferase</keyword>
<dbReference type="Gene3D" id="2.60.40.3710">
    <property type="match status" value="1"/>
</dbReference>
<dbReference type="Gene3D" id="2.40.440.10">
    <property type="entry name" value="L,D-transpeptidase catalytic domain-like"/>
    <property type="match status" value="1"/>
</dbReference>
<keyword evidence="6 7" id="KW-0961">Cell wall biogenesis/degradation</keyword>
<dbReference type="PANTHER" id="PTHR30582">
    <property type="entry name" value="L,D-TRANSPEPTIDASE"/>
    <property type="match status" value="1"/>
</dbReference>
<dbReference type="InterPro" id="IPR005490">
    <property type="entry name" value="LD_TPept_cat_dom"/>
</dbReference>
<evidence type="ECO:0000256" key="9">
    <source>
        <dbReference type="SAM" id="SignalP"/>
    </source>
</evidence>
<comment type="caution">
    <text evidence="11">The sequence shown here is derived from an EMBL/GenBank/DDBJ whole genome shotgun (WGS) entry which is preliminary data.</text>
</comment>
<feature type="compositionally biased region" description="Basic and acidic residues" evidence="8">
    <location>
        <begin position="55"/>
        <end position="72"/>
    </location>
</feature>
<evidence type="ECO:0000256" key="3">
    <source>
        <dbReference type="ARBA" id="ARBA00022960"/>
    </source>
</evidence>
<evidence type="ECO:0000256" key="6">
    <source>
        <dbReference type="ARBA" id="ARBA00023316"/>
    </source>
</evidence>
<dbReference type="Pfam" id="PF17964">
    <property type="entry name" value="Big_10"/>
    <property type="match status" value="1"/>
</dbReference>
<evidence type="ECO:0000256" key="8">
    <source>
        <dbReference type="SAM" id="MobiDB-lite"/>
    </source>
</evidence>
<dbReference type="SUPFAM" id="SSF141523">
    <property type="entry name" value="L,D-transpeptidase catalytic domain-like"/>
    <property type="match status" value="1"/>
</dbReference>
<dbReference type="Pfam" id="PF03734">
    <property type="entry name" value="YkuD"/>
    <property type="match status" value="1"/>
</dbReference>
<protein>
    <submittedName>
        <fullName evidence="11">Ig-like domain-containing protein</fullName>
    </submittedName>
</protein>
<evidence type="ECO:0000256" key="5">
    <source>
        <dbReference type="ARBA" id="ARBA00023315"/>
    </source>
</evidence>
<dbReference type="CDD" id="cd16913">
    <property type="entry name" value="YkuD_like"/>
    <property type="match status" value="1"/>
</dbReference>
<keyword evidence="5" id="KW-0012">Acyltransferase</keyword>
<dbReference type="EMBL" id="JAVRET010000110">
    <property type="protein sequence ID" value="MDT0413075.1"/>
    <property type="molecule type" value="Genomic_DNA"/>
</dbReference>
<dbReference type="Gene3D" id="2.60.40.3780">
    <property type="match status" value="1"/>
</dbReference>
<feature type="signal peptide" evidence="9">
    <location>
        <begin position="1"/>
        <end position="28"/>
    </location>
</feature>
<evidence type="ECO:0000313" key="11">
    <source>
        <dbReference type="EMBL" id="MDT0413075.1"/>
    </source>
</evidence>
<keyword evidence="3 7" id="KW-0133">Cell shape</keyword>
<evidence type="ECO:0000256" key="1">
    <source>
        <dbReference type="ARBA" id="ARBA00004752"/>
    </source>
</evidence>
<accession>A0ABU2RBE2</accession>
<keyword evidence="12" id="KW-1185">Reference proteome</keyword>
<sequence length="419" mass="44332">MSHTPRTRTVLSCTVLVAALGAGLSACGGDARGNSLTARPYDAAGHVTFNTAGAERVDPDKPLEVTSKDKDSRITDVTASDGLGRQVAGALSADGTRWHSTGPLAAAADYTVRVATENKDGAPGLKTLRFHTADAGKDRLKVTLGPKAGTYGVGQPITAQLSAPVKDKAARAVVERSLKVQSSQNVEGAWYWVDSKELHYRPRTYWPAHSTVNVSANLNGVKVTDTLRGADAKPLSLTFGDRVEALVDSGSHHMTVRRNGKEIKTLPVTTGKPGFSTRNGIKVILGKESFVRMRSGSVGIAAGSSESYDLPVYWATRVTWSGEYVHAAPWSVGSQGSANTSHGCVGMSTGNAHWFFDTVREGDVVRVVNSEGEEMAPFGNGFGDWNLSWAKWGEGSAVTGSGRNTAPGGVEQARLRPQL</sequence>
<reference evidence="12" key="1">
    <citation type="submission" date="2023-07" db="EMBL/GenBank/DDBJ databases">
        <title>30 novel species of actinomycetes from the DSMZ collection.</title>
        <authorList>
            <person name="Nouioui I."/>
        </authorList>
    </citation>
    <scope>NUCLEOTIDE SEQUENCE [LARGE SCALE GENOMIC DNA]</scope>
    <source>
        <strain evidence="12">DSM 41979</strain>
    </source>
</reference>
<evidence type="ECO:0000259" key="10">
    <source>
        <dbReference type="PROSITE" id="PS52029"/>
    </source>
</evidence>
<keyword evidence="4 7" id="KW-0573">Peptidoglycan synthesis</keyword>
<dbReference type="PROSITE" id="PS51257">
    <property type="entry name" value="PROKAR_LIPOPROTEIN"/>
    <property type="match status" value="1"/>
</dbReference>
<dbReference type="InterPro" id="IPR038063">
    <property type="entry name" value="Transpep_catalytic_dom"/>
</dbReference>
<evidence type="ECO:0000256" key="7">
    <source>
        <dbReference type="PROSITE-ProRule" id="PRU01373"/>
    </source>
</evidence>
<dbReference type="InterPro" id="IPR041280">
    <property type="entry name" value="Big_10"/>
</dbReference>
<dbReference type="PANTHER" id="PTHR30582:SF2">
    <property type="entry name" value="L,D-TRANSPEPTIDASE YCIB-RELATED"/>
    <property type="match status" value="1"/>
</dbReference>
<feature type="active site" description="Nucleophile" evidence="7">
    <location>
        <position position="344"/>
    </location>
</feature>
<keyword evidence="9" id="KW-0732">Signal</keyword>
<evidence type="ECO:0000256" key="2">
    <source>
        <dbReference type="ARBA" id="ARBA00022679"/>
    </source>
</evidence>
<evidence type="ECO:0000313" key="12">
    <source>
        <dbReference type="Proteomes" id="UP001183610"/>
    </source>
</evidence>
<feature type="region of interest" description="Disordered" evidence="8">
    <location>
        <begin position="398"/>
        <end position="419"/>
    </location>
</feature>
<evidence type="ECO:0000256" key="4">
    <source>
        <dbReference type="ARBA" id="ARBA00022984"/>
    </source>
</evidence>
<organism evidence="11 12">
    <name type="scientific">Streptomyces evansiae</name>
    <dbReference type="NCBI Taxonomy" id="3075535"/>
    <lineage>
        <taxon>Bacteria</taxon>
        <taxon>Bacillati</taxon>
        <taxon>Actinomycetota</taxon>
        <taxon>Actinomycetes</taxon>
        <taxon>Kitasatosporales</taxon>
        <taxon>Streptomycetaceae</taxon>
        <taxon>Streptomyces</taxon>
    </lineage>
</organism>
<comment type="pathway">
    <text evidence="1 7">Cell wall biogenesis; peptidoglycan biosynthesis.</text>
</comment>
<proteinExistence type="predicted"/>
<dbReference type="RefSeq" id="WP_029397152.1">
    <property type="nucleotide sequence ID" value="NZ_JAVRET010000110.1"/>
</dbReference>
<dbReference type="InterPro" id="IPR050979">
    <property type="entry name" value="LD-transpeptidase"/>
</dbReference>
<dbReference type="PROSITE" id="PS52029">
    <property type="entry name" value="LD_TPASE"/>
    <property type="match status" value="1"/>
</dbReference>